<sequence length="166" mass="18095">MSGSQFGGHLLIKTASSGAQQKQWTGRVNVFDASEYRFGAHHHACSPTEGRVIYRAMDIGCVLTHIVATQIEQTILTRFTEQTLRTKTIHNSRKDSEDIDSHGAYFASSKTSNKPSGGLIFTMNEPSSFAVTFSTNNTGTNAPDSSSKRSFAGFFNTAIQIPRSTP</sequence>
<proteinExistence type="predicted"/>
<organism evidence="1">
    <name type="scientific">freshwater metagenome</name>
    <dbReference type="NCBI Taxonomy" id="449393"/>
    <lineage>
        <taxon>unclassified sequences</taxon>
        <taxon>metagenomes</taxon>
        <taxon>ecological metagenomes</taxon>
    </lineage>
</organism>
<name>A0A6J6H1I0_9ZZZZ</name>
<dbReference type="AlphaFoldDB" id="A0A6J6H1I0"/>
<protein>
    <submittedName>
        <fullName evidence="1">Unannotated protein</fullName>
    </submittedName>
</protein>
<gene>
    <name evidence="1" type="ORF">UFOPK1820_01008</name>
</gene>
<reference evidence="1" key="1">
    <citation type="submission" date="2020-05" db="EMBL/GenBank/DDBJ databases">
        <authorList>
            <person name="Chiriac C."/>
            <person name="Salcher M."/>
            <person name="Ghai R."/>
            <person name="Kavagutti S V."/>
        </authorList>
    </citation>
    <scope>NUCLEOTIDE SEQUENCE</scope>
</reference>
<accession>A0A6J6H1I0</accession>
<dbReference type="EMBL" id="CAEZUK010000169">
    <property type="protein sequence ID" value="CAB4605154.1"/>
    <property type="molecule type" value="Genomic_DNA"/>
</dbReference>
<evidence type="ECO:0000313" key="1">
    <source>
        <dbReference type="EMBL" id="CAB4605154.1"/>
    </source>
</evidence>